<dbReference type="RefSeq" id="WP_122921300.1">
    <property type="nucleotide sequence ID" value="NZ_RHHQ01000027.1"/>
</dbReference>
<feature type="domain" description="Acyltransferase 3" evidence="11">
    <location>
        <begin position="13"/>
        <end position="348"/>
    </location>
</feature>
<feature type="transmembrane region" description="Helical" evidence="10">
    <location>
        <begin position="335"/>
        <end position="353"/>
    </location>
</feature>
<evidence type="ECO:0000259" key="11">
    <source>
        <dbReference type="Pfam" id="PF01757"/>
    </source>
</evidence>
<evidence type="ECO:0000256" key="6">
    <source>
        <dbReference type="ARBA" id="ARBA00022989"/>
    </source>
</evidence>
<feature type="compositionally biased region" description="Polar residues" evidence="9">
    <location>
        <begin position="443"/>
        <end position="468"/>
    </location>
</feature>
<keyword evidence="5 10" id="KW-0812">Transmembrane</keyword>
<dbReference type="CDD" id="cd01840">
    <property type="entry name" value="SGNH_hydrolase_yrhL_like"/>
    <property type="match status" value="1"/>
</dbReference>
<comment type="similarity">
    <text evidence="2">Belongs to the acyltransferase 3 family.</text>
</comment>
<reference evidence="12 13" key="1">
    <citation type="submission" date="2018-10" db="EMBL/GenBank/DDBJ databases">
        <title>Phylogenomics of Brevibacillus.</title>
        <authorList>
            <person name="Dunlap C."/>
        </authorList>
    </citation>
    <scope>NUCLEOTIDE SEQUENCE [LARGE SCALE GENOMIC DNA]</scope>
    <source>
        <strain evidence="12 13">JCM 15716</strain>
    </source>
</reference>
<feature type="transmembrane region" description="Helical" evidence="10">
    <location>
        <begin position="264"/>
        <end position="285"/>
    </location>
</feature>
<evidence type="ECO:0000256" key="9">
    <source>
        <dbReference type="SAM" id="MobiDB-lite"/>
    </source>
</evidence>
<feature type="transmembrane region" description="Helical" evidence="10">
    <location>
        <begin position="12"/>
        <end position="31"/>
    </location>
</feature>
<evidence type="ECO:0000256" key="1">
    <source>
        <dbReference type="ARBA" id="ARBA00004651"/>
    </source>
</evidence>
<dbReference type="OrthoDB" id="9796461at2"/>
<protein>
    <submittedName>
        <fullName evidence="12">Acetyltransferase</fullName>
    </submittedName>
</protein>
<dbReference type="PANTHER" id="PTHR23028:SF53">
    <property type="entry name" value="ACYL_TRANSF_3 DOMAIN-CONTAINING PROTEIN"/>
    <property type="match status" value="1"/>
</dbReference>
<comment type="subcellular location">
    <subcellularLocation>
        <location evidence="1">Cell membrane</location>
        <topology evidence="1">Multi-pass membrane protein</topology>
    </subcellularLocation>
</comment>
<evidence type="ECO:0000256" key="10">
    <source>
        <dbReference type="SAM" id="Phobius"/>
    </source>
</evidence>
<keyword evidence="3" id="KW-1003">Cell membrane</keyword>
<gene>
    <name evidence="12" type="ORF">EDM56_28325</name>
</gene>
<evidence type="ECO:0000313" key="13">
    <source>
        <dbReference type="Proteomes" id="UP000271031"/>
    </source>
</evidence>
<keyword evidence="13" id="KW-1185">Reference proteome</keyword>
<feature type="compositionally biased region" description="Polar residues" evidence="9">
    <location>
        <begin position="492"/>
        <end position="520"/>
    </location>
</feature>
<feature type="transmembrane region" description="Helical" evidence="10">
    <location>
        <begin position="174"/>
        <end position="192"/>
    </location>
</feature>
<dbReference type="GO" id="GO:0016747">
    <property type="term" value="F:acyltransferase activity, transferring groups other than amino-acyl groups"/>
    <property type="evidence" value="ECO:0007669"/>
    <property type="project" value="InterPro"/>
</dbReference>
<dbReference type="SUPFAM" id="SSF52266">
    <property type="entry name" value="SGNH hydrolase"/>
    <property type="match status" value="1"/>
</dbReference>
<comment type="caution">
    <text evidence="12">The sequence shown here is derived from an EMBL/GenBank/DDBJ whole genome shotgun (WGS) entry which is preliminary data.</text>
</comment>
<name>A0A3M8CVK4_9BACL</name>
<dbReference type="Pfam" id="PF01757">
    <property type="entry name" value="Acyl_transf_3"/>
    <property type="match status" value="1"/>
</dbReference>
<feature type="transmembrane region" description="Helical" evidence="10">
    <location>
        <begin position="305"/>
        <end position="323"/>
    </location>
</feature>
<keyword evidence="6 10" id="KW-1133">Transmembrane helix</keyword>
<feature type="transmembrane region" description="Helical" evidence="10">
    <location>
        <begin position="207"/>
        <end position="225"/>
    </location>
</feature>
<feature type="transmembrane region" description="Helical" evidence="10">
    <location>
        <begin position="80"/>
        <end position="98"/>
    </location>
</feature>
<evidence type="ECO:0000256" key="5">
    <source>
        <dbReference type="ARBA" id="ARBA00022692"/>
    </source>
</evidence>
<feature type="transmembrane region" description="Helical" evidence="10">
    <location>
        <begin position="381"/>
        <end position="401"/>
    </location>
</feature>
<dbReference type="Gene3D" id="3.40.50.1110">
    <property type="entry name" value="SGNH hydrolase"/>
    <property type="match status" value="1"/>
</dbReference>
<dbReference type="InterPro" id="IPR002656">
    <property type="entry name" value="Acyl_transf_3_dom"/>
</dbReference>
<evidence type="ECO:0000256" key="2">
    <source>
        <dbReference type="ARBA" id="ARBA00007400"/>
    </source>
</evidence>
<dbReference type="GO" id="GO:0005886">
    <property type="term" value="C:plasma membrane"/>
    <property type="evidence" value="ECO:0007669"/>
    <property type="project" value="UniProtKB-SubCell"/>
</dbReference>
<evidence type="ECO:0000256" key="8">
    <source>
        <dbReference type="ARBA" id="ARBA00023315"/>
    </source>
</evidence>
<dbReference type="GO" id="GO:0009103">
    <property type="term" value="P:lipopolysaccharide biosynthetic process"/>
    <property type="evidence" value="ECO:0007669"/>
    <property type="project" value="TreeGrafter"/>
</dbReference>
<organism evidence="12 13">
    <name type="scientific">Brevibacillus fluminis</name>
    <dbReference type="NCBI Taxonomy" id="511487"/>
    <lineage>
        <taxon>Bacteria</taxon>
        <taxon>Bacillati</taxon>
        <taxon>Bacillota</taxon>
        <taxon>Bacilli</taxon>
        <taxon>Bacillales</taxon>
        <taxon>Paenibacillaceae</taxon>
        <taxon>Brevibacillus</taxon>
    </lineage>
</organism>
<dbReference type="InterPro" id="IPR050879">
    <property type="entry name" value="Acyltransferase_3"/>
</dbReference>
<keyword evidence="7 10" id="KW-0472">Membrane</keyword>
<feature type="transmembrane region" description="Helical" evidence="10">
    <location>
        <begin position="151"/>
        <end position="167"/>
    </location>
</feature>
<dbReference type="AlphaFoldDB" id="A0A3M8CVK4"/>
<feature type="transmembrane region" description="Helical" evidence="10">
    <location>
        <begin position="237"/>
        <end position="258"/>
    </location>
</feature>
<feature type="transmembrane region" description="Helical" evidence="10">
    <location>
        <begin position="37"/>
        <end position="59"/>
    </location>
</feature>
<proteinExistence type="inferred from homology"/>
<dbReference type="Proteomes" id="UP000271031">
    <property type="component" value="Unassembled WGS sequence"/>
</dbReference>
<dbReference type="InterPro" id="IPR036514">
    <property type="entry name" value="SGNH_hydro_sf"/>
</dbReference>
<evidence type="ECO:0000313" key="12">
    <source>
        <dbReference type="EMBL" id="RNB79723.1"/>
    </source>
</evidence>
<accession>A0A3M8CVK4</accession>
<keyword evidence="8" id="KW-0012">Acyltransferase</keyword>
<evidence type="ECO:0000256" key="7">
    <source>
        <dbReference type="ARBA" id="ARBA00023136"/>
    </source>
</evidence>
<evidence type="ECO:0000256" key="3">
    <source>
        <dbReference type="ARBA" id="ARBA00022475"/>
    </source>
</evidence>
<dbReference type="PANTHER" id="PTHR23028">
    <property type="entry name" value="ACETYLTRANSFERASE"/>
    <property type="match status" value="1"/>
</dbReference>
<sequence>MPKPLNGSGRYIAGLDGLRALAVLAVIAYHLNFSWASGGLLGVGVFFVLSGYLITDILATQWKKYGQLDLKDFWIRRARRLLPAMLLMLAVVVCWTIATDRSQLPTLRSDSFAAIFYVSNWWLIFHQVSYFESFGPPSPLGHLWSLAVEEQFYLLWPLLLALGFRYVPQRGKMALLTLGGAAISAIAMALLFEPGIDPSRIYYGTDTRSFALLIGAALALIWPSAKLSSEKTSPKARFTLDLVGGVSLLAVLLMIAFTNEYDEFLYRGGMVVLSVATALLVASLAHPASRIGKWLGCKPLRWLGVRSYGIYLWHYPVIVFTSPAVNTDGVDLTRAVLQLAASIILAALSWRFLEEPIRHGAIEKLWAQLRNREFAHGRVRVNLLITSTSALLVFSLFALVATASPAPHDSFTGTKHQGGTVTGGGSEGTDAANGAGSSGVIAGTTTTNPAPDTGKTGASSKKGSNSPDKATPPKTDAASGKDAHSADKGSTGKKTGTPNNATDKKGNTANTGSGKNSQPSGGSGDKKDSHPTNNSADKTKPGKGGSSTTPSDTNVAVKPQSGKGITAIGDSVMVDIQPYLEKILPGIVVDGKIGRQLSQAQEVVNQLKAEGKLGSRIIIELGTNGAFTKKQLESLLNSLGDVQQIVLVNTRVPRPWENVVNETLAEVAAAYPNATLVDWYSASTGKDSFFYNDGVHLRPDGSAFYAAFVAKAIAPATTKGAEEPTPVTQ</sequence>
<evidence type="ECO:0000256" key="4">
    <source>
        <dbReference type="ARBA" id="ARBA00022679"/>
    </source>
</evidence>
<keyword evidence="4 12" id="KW-0808">Transferase</keyword>
<dbReference type="EMBL" id="RHHQ01000027">
    <property type="protein sequence ID" value="RNB79723.1"/>
    <property type="molecule type" value="Genomic_DNA"/>
</dbReference>
<feature type="region of interest" description="Disordered" evidence="9">
    <location>
        <begin position="408"/>
        <end position="563"/>
    </location>
</feature>